<protein>
    <submittedName>
        <fullName evidence="2">Uncharacterized protein</fullName>
    </submittedName>
</protein>
<evidence type="ECO:0000256" key="1">
    <source>
        <dbReference type="SAM" id="Phobius"/>
    </source>
</evidence>
<dbReference type="AlphaFoldDB" id="A0AAN9QJ40"/>
<feature type="transmembrane region" description="Helical" evidence="1">
    <location>
        <begin position="7"/>
        <end position="26"/>
    </location>
</feature>
<proteinExistence type="predicted"/>
<comment type="caution">
    <text evidence="2">The sequence shown here is derived from an EMBL/GenBank/DDBJ whole genome shotgun (WGS) entry which is preliminary data.</text>
</comment>
<keyword evidence="1" id="KW-0472">Membrane</keyword>
<gene>
    <name evidence="2" type="ORF">VNO80_30053</name>
</gene>
<keyword evidence="1" id="KW-0812">Transmembrane</keyword>
<evidence type="ECO:0000313" key="3">
    <source>
        <dbReference type="Proteomes" id="UP001374584"/>
    </source>
</evidence>
<organism evidence="2 3">
    <name type="scientific">Phaseolus coccineus</name>
    <name type="common">Scarlet runner bean</name>
    <name type="synonym">Phaseolus multiflorus</name>
    <dbReference type="NCBI Taxonomy" id="3886"/>
    <lineage>
        <taxon>Eukaryota</taxon>
        <taxon>Viridiplantae</taxon>
        <taxon>Streptophyta</taxon>
        <taxon>Embryophyta</taxon>
        <taxon>Tracheophyta</taxon>
        <taxon>Spermatophyta</taxon>
        <taxon>Magnoliopsida</taxon>
        <taxon>eudicotyledons</taxon>
        <taxon>Gunneridae</taxon>
        <taxon>Pentapetalae</taxon>
        <taxon>rosids</taxon>
        <taxon>fabids</taxon>
        <taxon>Fabales</taxon>
        <taxon>Fabaceae</taxon>
        <taxon>Papilionoideae</taxon>
        <taxon>50 kb inversion clade</taxon>
        <taxon>NPAAA clade</taxon>
        <taxon>indigoferoid/millettioid clade</taxon>
        <taxon>Phaseoleae</taxon>
        <taxon>Phaseolus</taxon>
    </lineage>
</organism>
<keyword evidence="1" id="KW-1133">Transmembrane helix</keyword>
<dbReference type="EMBL" id="JAYMYR010000011">
    <property type="protein sequence ID" value="KAK7333288.1"/>
    <property type="molecule type" value="Genomic_DNA"/>
</dbReference>
<accession>A0AAN9QJ40</accession>
<sequence length="134" mass="15547">MKHKPYVGYAAFMTVCITLLPVKPYFMTEFHILLLVISMLFHAVSISIAQPSITATITLHASGLLACQTLITVILPHSWLFSYYILNVFFFLLACFFFFKDGIIHFFRQDQQDTTSHYHILDLEAQLQELQQLR</sequence>
<evidence type="ECO:0000313" key="2">
    <source>
        <dbReference type="EMBL" id="KAK7333288.1"/>
    </source>
</evidence>
<keyword evidence="3" id="KW-1185">Reference proteome</keyword>
<dbReference type="Proteomes" id="UP001374584">
    <property type="component" value="Unassembled WGS sequence"/>
</dbReference>
<feature type="transmembrane region" description="Helical" evidence="1">
    <location>
        <begin position="32"/>
        <end position="49"/>
    </location>
</feature>
<feature type="transmembrane region" description="Helical" evidence="1">
    <location>
        <begin position="56"/>
        <end position="75"/>
    </location>
</feature>
<name>A0AAN9QJ40_PHACN</name>
<reference evidence="2 3" key="1">
    <citation type="submission" date="2024-01" db="EMBL/GenBank/DDBJ databases">
        <title>The genomes of 5 underutilized Papilionoideae crops provide insights into root nodulation and disease resistanc.</title>
        <authorList>
            <person name="Jiang F."/>
        </authorList>
    </citation>
    <scope>NUCLEOTIDE SEQUENCE [LARGE SCALE GENOMIC DNA]</scope>
    <source>
        <strain evidence="2">JINMINGXINNONG_FW02</strain>
        <tissue evidence="2">Leaves</tissue>
    </source>
</reference>
<feature type="transmembrane region" description="Helical" evidence="1">
    <location>
        <begin position="81"/>
        <end position="99"/>
    </location>
</feature>